<gene>
    <name evidence="1" type="ORF">ASPTUDRAFT_440934</name>
</gene>
<name>A0A1L9N9J0_ASPTC</name>
<evidence type="ECO:0000313" key="1">
    <source>
        <dbReference type="EMBL" id="OJI85958.1"/>
    </source>
</evidence>
<evidence type="ECO:0000313" key="2">
    <source>
        <dbReference type="Proteomes" id="UP000184304"/>
    </source>
</evidence>
<sequence>MLTKVNSLIRTAPDLARRAASLPESSFNLGSTEDKLDVWDSAPELGKERISWNWHPSISRWRDVHSEGGTRRRFCCRTA</sequence>
<accession>A0A1L9N9J0</accession>
<dbReference type="Proteomes" id="UP000184304">
    <property type="component" value="Unassembled WGS sequence"/>
</dbReference>
<keyword evidence="2" id="KW-1185">Reference proteome</keyword>
<dbReference type="EMBL" id="KV878187">
    <property type="protein sequence ID" value="OJI85958.1"/>
    <property type="molecule type" value="Genomic_DNA"/>
</dbReference>
<reference evidence="2" key="1">
    <citation type="journal article" date="2017" name="Genome Biol.">
        <title>Comparative genomics reveals high biological diversity and specific adaptations in the industrially and medically important fungal genus Aspergillus.</title>
        <authorList>
            <person name="de Vries R.P."/>
            <person name="Riley R."/>
            <person name="Wiebenga A."/>
            <person name="Aguilar-Osorio G."/>
            <person name="Amillis S."/>
            <person name="Uchima C.A."/>
            <person name="Anderluh G."/>
            <person name="Asadollahi M."/>
            <person name="Askin M."/>
            <person name="Barry K."/>
            <person name="Battaglia E."/>
            <person name="Bayram O."/>
            <person name="Benocci T."/>
            <person name="Braus-Stromeyer S.A."/>
            <person name="Caldana C."/>
            <person name="Canovas D."/>
            <person name="Cerqueira G.C."/>
            <person name="Chen F."/>
            <person name="Chen W."/>
            <person name="Choi C."/>
            <person name="Clum A."/>
            <person name="Dos Santos R.A."/>
            <person name="Damasio A.R."/>
            <person name="Diallinas G."/>
            <person name="Emri T."/>
            <person name="Fekete E."/>
            <person name="Flipphi M."/>
            <person name="Freyberg S."/>
            <person name="Gallo A."/>
            <person name="Gournas C."/>
            <person name="Habgood R."/>
            <person name="Hainaut M."/>
            <person name="Harispe M.L."/>
            <person name="Henrissat B."/>
            <person name="Hilden K.S."/>
            <person name="Hope R."/>
            <person name="Hossain A."/>
            <person name="Karabika E."/>
            <person name="Karaffa L."/>
            <person name="Karanyi Z."/>
            <person name="Krasevec N."/>
            <person name="Kuo A."/>
            <person name="Kusch H."/>
            <person name="LaButti K."/>
            <person name="Lagendijk E.L."/>
            <person name="Lapidus A."/>
            <person name="Levasseur A."/>
            <person name="Lindquist E."/>
            <person name="Lipzen A."/>
            <person name="Logrieco A.F."/>
            <person name="MacCabe A."/>
            <person name="Maekelae M.R."/>
            <person name="Malavazi I."/>
            <person name="Melin P."/>
            <person name="Meyer V."/>
            <person name="Mielnichuk N."/>
            <person name="Miskei M."/>
            <person name="Molnar A.P."/>
            <person name="Mule G."/>
            <person name="Ngan C.Y."/>
            <person name="Orejas M."/>
            <person name="Orosz E."/>
            <person name="Ouedraogo J.P."/>
            <person name="Overkamp K.M."/>
            <person name="Park H.-S."/>
            <person name="Perrone G."/>
            <person name="Piumi F."/>
            <person name="Punt P.J."/>
            <person name="Ram A.F."/>
            <person name="Ramon A."/>
            <person name="Rauscher S."/>
            <person name="Record E."/>
            <person name="Riano-Pachon D.M."/>
            <person name="Robert V."/>
            <person name="Roehrig J."/>
            <person name="Ruller R."/>
            <person name="Salamov A."/>
            <person name="Salih N.S."/>
            <person name="Samson R.A."/>
            <person name="Sandor E."/>
            <person name="Sanguinetti M."/>
            <person name="Schuetze T."/>
            <person name="Sepcic K."/>
            <person name="Shelest E."/>
            <person name="Sherlock G."/>
            <person name="Sophianopoulou V."/>
            <person name="Squina F.M."/>
            <person name="Sun H."/>
            <person name="Susca A."/>
            <person name="Todd R.B."/>
            <person name="Tsang A."/>
            <person name="Unkles S.E."/>
            <person name="van de Wiele N."/>
            <person name="van Rossen-Uffink D."/>
            <person name="Oliveira J.V."/>
            <person name="Vesth T.C."/>
            <person name="Visser J."/>
            <person name="Yu J.-H."/>
            <person name="Zhou M."/>
            <person name="Andersen M.R."/>
            <person name="Archer D.B."/>
            <person name="Baker S.E."/>
            <person name="Benoit I."/>
            <person name="Brakhage A.A."/>
            <person name="Braus G.H."/>
            <person name="Fischer R."/>
            <person name="Frisvad J.C."/>
            <person name="Goldman G.H."/>
            <person name="Houbraken J."/>
            <person name="Oakley B."/>
            <person name="Pocsi I."/>
            <person name="Scazzocchio C."/>
            <person name="Seiboth B."/>
            <person name="vanKuyk P.A."/>
            <person name="Wortman J."/>
            <person name="Dyer P.S."/>
            <person name="Grigoriev I.V."/>
        </authorList>
    </citation>
    <scope>NUCLEOTIDE SEQUENCE [LARGE SCALE GENOMIC DNA]</scope>
    <source>
        <strain evidence="2">CBS 134.48</strain>
    </source>
</reference>
<dbReference type="AlphaFoldDB" id="A0A1L9N9J0"/>
<organism evidence="1 2">
    <name type="scientific">Aspergillus tubingensis (strain CBS 134.48)</name>
    <dbReference type="NCBI Taxonomy" id="767770"/>
    <lineage>
        <taxon>Eukaryota</taxon>
        <taxon>Fungi</taxon>
        <taxon>Dikarya</taxon>
        <taxon>Ascomycota</taxon>
        <taxon>Pezizomycotina</taxon>
        <taxon>Eurotiomycetes</taxon>
        <taxon>Eurotiomycetidae</taxon>
        <taxon>Eurotiales</taxon>
        <taxon>Aspergillaceae</taxon>
        <taxon>Aspergillus</taxon>
        <taxon>Aspergillus subgen. Circumdati</taxon>
    </lineage>
</organism>
<proteinExistence type="predicted"/>
<dbReference type="VEuPathDB" id="FungiDB:ASPTUDRAFT_440934"/>
<protein>
    <submittedName>
        <fullName evidence="1">Uncharacterized protein</fullName>
    </submittedName>
</protein>